<evidence type="ECO:0000313" key="2">
    <source>
        <dbReference type="EMBL" id="MBE8719910.1"/>
    </source>
</evidence>
<dbReference type="EMBL" id="PSKQ01000017">
    <property type="protein sequence ID" value="MBE8719910.1"/>
    <property type="molecule type" value="Genomic_DNA"/>
</dbReference>
<accession>A0ABR9T3H7</accession>
<name>A0ABR9T3H7_9SPHI</name>
<evidence type="ECO:0000313" key="3">
    <source>
        <dbReference type="Proteomes" id="UP000618319"/>
    </source>
</evidence>
<keyword evidence="3" id="KW-1185">Reference proteome</keyword>
<dbReference type="RefSeq" id="WP_196937608.1">
    <property type="nucleotide sequence ID" value="NZ_MU158689.1"/>
</dbReference>
<protein>
    <recommendedName>
        <fullName evidence="4">YtxH domain-containing protein</fullName>
    </recommendedName>
</protein>
<evidence type="ECO:0000256" key="1">
    <source>
        <dbReference type="SAM" id="MobiDB-lite"/>
    </source>
</evidence>
<reference evidence="2 3" key="1">
    <citation type="submission" date="2018-02" db="EMBL/GenBank/DDBJ databases">
        <title>Sphingobacterium KA21.</title>
        <authorList>
            <person name="Vasarhelyi B.M."/>
            <person name="Deshmukh S."/>
            <person name="Balint B."/>
            <person name="Kukolya J."/>
        </authorList>
    </citation>
    <scope>NUCLEOTIDE SEQUENCE [LARGE SCALE GENOMIC DNA]</scope>
    <source>
        <strain evidence="2 3">Ka21</strain>
    </source>
</reference>
<gene>
    <name evidence="2" type="ORF">C4F40_04095</name>
</gene>
<dbReference type="Proteomes" id="UP000618319">
    <property type="component" value="Unassembled WGS sequence"/>
</dbReference>
<feature type="compositionally biased region" description="Basic and acidic residues" evidence="1">
    <location>
        <begin position="109"/>
        <end position="125"/>
    </location>
</feature>
<feature type="region of interest" description="Disordered" evidence="1">
    <location>
        <begin position="106"/>
        <end position="125"/>
    </location>
</feature>
<comment type="caution">
    <text evidence="2">The sequence shown here is derived from an EMBL/GenBank/DDBJ whole genome shotgun (WGS) entry which is preliminary data.</text>
</comment>
<sequence length="125" mass="13334">MEKNRNGLVAFALLGLAVGTAAYYLLGTEDGKKQLDRANEGIKDLTRSIKDISKKEAKKAAKFAKTAKSDLEGLKARAQDVGKQVIDKASEKATDWASKASDAANKFSTKAEDVADKAKSDISNA</sequence>
<organism evidence="2 3">
    <name type="scientific">Sphingobacterium pedocola</name>
    <dbReference type="NCBI Taxonomy" id="2082722"/>
    <lineage>
        <taxon>Bacteria</taxon>
        <taxon>Pseudomonadati</taxon>
        <taxon>Bacteroidota</taxon>
        <taxon>Sphingobacteriia</taxon>
        <taxon>Sphingobacteriales</taxon>
        <taxon>Sphingobacteriaceae</taxon>
        <taxon>Sphingobacterium</taxon>
    </lineage>
</organism>
<proteinExistence type="predicted"/>
<evidence type="ECO:0008006" key="4">
    <source>
        <dbReference type="Google" id="ProtNLM"/>
    </source>
</evidence>